<keyword evidence="7" id="KW-0517">Myogenesis</keyword>
<keyword evidence="8" id="KW-0698">rRNA processing</keyword>
<accession>A0A9N6ZGS7</accession>
<dbReference type="GO" id="GO:0051015">
    <property type="term" value="F:actin filament binding"/>
    <property type="evidence" value="ECO:0007669"/>
    <property type="project" value="TreeGrafter"/>
</dbReference>
<dbReference type="GO" id="GO:0005730">
    <property type="term" value="C:nucleolus"/>
    <property type="evidence" value="ECO:0007669"/>
    <property type="project" value="UniProtKB-SubCell"/>
</dbReference>
<evidence type="ECO:0000256" key="6">
    <source>
        <dbReference type="ARBA" id="ARBA00022517"/>
    </source>
</evidence>
<dbReference type="GO" id="GO:0015030">
    <property type="term" value="C:Cajal body"/>
    <property type="evidence" value="ECO:0007669"/>
    <property type="project" value="UniProtKB-SubCell"/>
</dbReference>
<feature type="region of interest" description="Disordered" evidence="11">
    <location>
        <begin position="23"/>
        <end position="43"/>
    </location>
</feature>
<dbReference type="Gene3D" id="2.80.10.50">
    <property type="match status" value="1"/>
</dbReference>
<evidence type="ECO:0000256" key="2">
    <source>
        <dbReference type="ARBA" id="ARBA00004496"/>
    </source>
</evidence>
<dbReference type="SUPFAM" id="SSF50405">
    <property type="entry name" value="Actin-crosslinking proteins"/>
    <property type="match status" value="1"/>
</dbReference>
<protein>
    <recommendedName>
        <fullName evidence="10">Protein FRG1 homolog</fullName>
    </recommendedName>
</protein>
<dbReference type="PANTHER" id="PTHR12928">
    <property type="entry name" value="FRG1 PROTEIN"/>
    <property type="match status" value="1"/>
</dbReference>
<dbReference type="InterPro" id="IPR008999">
    <property type="entry name" value="Actin-crosslinking"/>
</dbReference>
<dbReference type="InterPro" id="IPR010414">
    <property type="entry name" value="FRG1"/>
</dbReference>
<comment type="similarity">
    <text evidence="4">Belongs to the FRG1 family.</text>
</comment>
<evidence type="ECO:0000256" key="3">
    <source>
        <dbReference type="ARBA" id="ARBA00004604"/>
    </source>
</evidence>
<feature type="compositionally biased region" description="Basic and acidic residues" evidence="11">
    <location>
        <begin position="31"/>
        <end position="43"/>
    </location>
</feature>
<reference evidence="12" key="1">
    <citation type="submission" date="2021-04" db="EMBL/GenBank/DDBJ databases">
        <authorList>
            <person name="Cornetti L."/>
        </authorList>
    </citation>
    <scope>NUCLEOTIDE SEQUENCE</scope>
</reference>
<dbReference type="Pfam" id="PF06229">
    <property type="entry name" value="FRG1"/>
    <property type="match status" value="1"/>
</dbReference>
<dbReference type="PANTHER" id="PTHR12928:SF0">
    <property type="entry name" value="FSHD REGION GENE 1"/>
    <property type="match status" value="1"/>
</dbReference>
<dbReference type="GO" id="GO:0071013">
    <property type="term" value="C:catalytic step 2 spliceosome"/>
    <property type="evidence" value="ECO:0007669"/>
    <property type="project" value="TreeGrafter"/>
</dbReference>
<comment type="subcellular location">
    <subcellularLocation>
        <location evidence="2">Cytoplasm</location>
    </subcellularLocation>
    <subcellularLocation>
        <location evidence="1">Nucleus</location>
        <location evidence="1">Cajal body</location>
    </subcellularLocation>
    <subcellularLocation>
        <location evidence="3">Nucleus</location>
        <location evidence="3">Nucleolus</location>
    </subcellularLocation>
</comment>
<evidence type="ECO:0000256" key="4">
    <source>
        <dbReference type="ARBA" id="ARBA00010878"/>
    </source>
</evidence>
<dbReference type="GO" id="GO:0055120">
    <property type="term" value="C:striated muscle dense body"/>
    <property type="evidence" value="ECO:0007669"/>
    <property type="project" value="TreeGrafter"/>
</dbReference>
<keyword evidence="9" id="KW-0539">Nucleus</keyword>
<dbReference type="GO" id="GO:0006364">
    <property type="term" value="P:rRNA processing"/>
    <property type="evidence" value="ECO:0007669"/>
    <property type="project" value="UniProtKB-KW"/>
</dbReference>
<dbReference type="EMBL" id="OC986153">
    <property type="protein sequence ID" value="CAG4642808.1"/>
    <property type="molecule type" value="Genomic_DNA"/>
</dbReference>
<evidence type="ECO:0000313" key="12">
    <source>
        <dbReference type="EMBL" id="CAG4642808.1"/>
    </source>
</evidence>
<dbReference type="CDD" id="cd23338">
    <property type="entry name" value="beta-trefoil_FSCN_FRG1"/>
    <property type="match status" value="1"/>
</dbReference>
<proteinExistence type="inferred from homology"/>
<keyword evidence="6" id="KW-0690">Ribosome biogenesis</keyword>
<evidence type="ECO:0000256" key="9">
    <source>
        <dbReference type="ARBA" id="ARBA00023242"/>
    </source>
</evidence>
<evidence type="ECO:0000256" key="7">
    <source>
        <dbReference type="ARBA" id="ARBA00022541"/>
    </source>
</evidence>
<dbReference type="GO" id="GO:0007517">
    <property type="term" value="P:muscle organ development"/>
    <property type="evidence" value="ECO:0007669"/>
    <property type="project" value="UniProtKB-KW"/>
</dbReference>
<organism evidence="12">
    <name type="scientific">Evadne anonyx</name>
    <dbReference type="NCBI Taxonomy" id="141404"/>
    <lineage>
        <taxon>Eukaryota</taxon>
        <taxon>Metazoa</taxon>
        <taxon>Ecdysozoa</taxon>
        <taxon>Arthropoda</taxon>
        <taxon>Crustacea</taxon>
        <taxon>Branchiopoda</taxon>
        <taxon>Diplostraca</taxon>
        <taxon>Cladocera</taxon>
        <taxon>Onychopoda</taxon>
        <taxon>Podonidae</taxon>
        <taxon>Evadne</taxon>
    </lineage>
</organism>
<evidence type="ECO:0000256" key="5">
    <source>
        <dbReference type="ARBA" id="ARBA00022490"/>
    </source>
</evidence>
<evidence type="ECO:0000256" key="10">
    <source>
        <dbReference type="ARBA" id="ARBA00072064"/>
    </source>
</evidence>
<sequence>MAEFSGIRSGKLKLKGVAEKTIKKKKSKKRNHEETLVDNKDTESHGGWWNVQKFAQISGSLAIEFGNRCYIKALDNGLFVLGPPHDEGDAPSPEEIFTAFPIGDTKLTLKSGYGKYLGIDKDGVVVGRSDAVSALEQWEPVFEEGKLALLAANSKFVSVSPEDDSFHAHSMTAGPEQILKLRCIKVFEDTDNKKKKIPEEEKGSIEQVEINYVKQFQKFQDKRMRINTDSREALKAAKVEGTLHEALLDRRSKMKADRYCK</sequence>
<name>A0A9N6ZGS7_9CRUS</name>
<dbReference type="FunFam" id="2.80.10.50:FF:000061">
    <property type="entry name" value="Protein FRG1"/>
    <property type="match status" value="1"/>
</dbReference>
<gene>
    <name evidence="12" type="primary">EOG090X0DUJ</name>
</gene>
<keyword evidence="5" id="KW-0963">Cytoplasm</keyword>
<evidence type="ECO:0000256" key="11">
    <source>
        <dbReference type="SAM" id="MobiDB-lite"/>
    </source>
</evidence>
<evidence type="ECO:0000256" key="1">
    <source>
        <dbReference type="ARBA" id="ARBA00004408"/>
    </source>
</evidence>
<dbReference type="AlphaFoldDB" id="A0A9N6ZGS7"/>
<evidence type="ECO:0000256" key="8">
    <source>
        <dbReference type="ARBA" id="ARBA00022552"/>
    </source>
</evidence>